<evidence type="ECO:0000313" key="1">
    <source>
        <dbReference type="EMBL" id="MDS0898957.1"/>
    </source>
</evidence>
<sequence length="66" mass="7617">MTIINGVLTHNHHVKAEREKQRLLSEAKNKITVLQYAVDLGIATEDELAQLDKWKEYVVMKNRTIA</sequence>
<gene>
    <name evidence="1" type="ORF">OSC06_13330</name>
</gene>
<comment type="caution">
    <text evidence="1">The sequence shown here is derived from an EMBL/GenBank/DDBJ whole genome shotgun (WGS) entry which is preliminary data.</text>
</comment>
<protein>
    <submittedName>
        <fullName evidence="1">Tail fiber assembly protein</fullName>
    </submittedName>
</protein>
<evidence type="ECO:0000313" key="2">
    <source>
        <dbReference type="Proteomes" id="UP001182247"/>
    </source>
</evidence>
<dbReference type="Pfam" id="PF02413">
    <property type="entry name" value="Caudo_TAP"/>
    <property type="match status" value="1"/>
</dbReference>
<proteinExistence type="predicted"/>
<dbReference type="EMBL" id="JAPKIY010000020">
    <property type="protein sequence ID" value="MDS0898957.1"/>
    <property type="molecule type" value="Genomic_DNA"/>
</dbReference>
<name>A0AAE4FES0_MORMO</name>
<reference evidence="1" key="1">
    <citation type="submission" date="2023-02" db="EMBL/GenBank/DDBJ databases">
        <title>Detection, antimicrobial susceptibility and genomic characterization of NDM-producing species of Morganellaceae, Yersiniaceae, and Enterobacteriaceae other than Klebsiella.</title>
        <authorList>
            <person name="Camargo C.H."/>
            <person name="Sacchi C.T."/>
            <person name="Campos K.R."/>
        </authorList>
    </citation>
    <scope>NUCLEOTIDE SEQUENCE</scope>
    <source>
        <strain evidence="1">1189_21</strain>
    </source>
</reference>
<accession>A0AAE4FES0</accession>
<dbReference type="AlphaFoldDB" id="A0AAE4FES0"/>
<dbReference type="InterPro" id="IPR003458">
    <property type="entry name" value="Phage_T4_Gp38_tail_assem"/>
</dbReference>
<organism evidence="1 2">
    <name type="scientific">Morganella morganii</name>
    <name type="common">Proteus morganii</name>
    <dbReference type="NCBI Taxonomy" id="582"/>
    <lineage>
        <taxon>Bacteria</taxon>
        <taxon>Pseudomonadati</taxon>
        <taxon>Pseudomonadota</taxon>
        <taxon>Gammaproteobacteria</taxon>
        <taxon>Enterobacterales</taxon>
        <taxon>Morganellaceae</taxon>
        <taxon>Morganella</taxon>
    </lineage>
</organism>
<dbReference type="Proteomes" id="UP001182247">
    <property type="component" value="Unassembled WGS sequence"/>
</dbReference>